<evidence type="ECO:0000313" key="10">
    <source>
        <dbReference type="EMBL" id="KPM43676.1"/>
    </source>
</evidence>
<dbReference type="GO" id="GO:0000132">
    <property type="term" value="P:establishment of mitotic spindle orientation"/>
    <property type="evidence" value="ECO:0007669"/>
    <property type="project" value="TreeGrafter"/>
</dbReference>
<evidence type="ECO:0000256" key="2">
    <source>
        <dbReference type="ARBA" id="ARBA00007429"/>
    </source>
</evidence>
<comment type="similarity">
    <text evidence="2">Belongs to the nudE family.</text>
</comment>
<evidence type="ECO:0000256" key="5">
    <source>
        <dbReference type="ARBA" id="ARBA00023054"/>
    </source>
</evidence>
<feature type="compositionally biased region" description="Polar residues" evidence="8">
    <location>
        <begin position="307"/>
        <end position="317"/>
    </location>
</feature>
<reference evidence="10 11" key="1">
    <citation type="submission" date="2015-09" db="EMBL/GenBank/DDBJ databases">
        <title>Draft genome of a European isolate of the apple canker pathogen Neonectria ditissima.</title>
        <authorList>
            <person name="Gomez-Cortecero A."/>
            <person name="Harrison R.J."/>
            <person name="Armitage A.D."/>
        </authorList>
    </citation>
    <scope>NUCLEOTIDE SEQUENCE [LARGE SCALE GENOMIC DNA]</scope>
    <source>
        <strain evidence="10 11">R09/05</strain>
    </source>
</reference>
<dbReference type="GO" id="GO:0008017">
    <property type="term" value="F:microtubule binding"/>
    <property type="evidence" value="ECO:0007669"/>
    <property type="project" value="InterPro"/>
</dbReference>
<dbReference type="Pfam" id="PF04880">
    <property type="entry name" value="NUDE_C"/>
    <property type="match status" value="1"/>
</dbReference>
<feature type="coiled-coil region" evidence="7">
    <location>
        <begin position="26"/>
        <end position="64"/>
    </location>
</feature>
<feature type="region of interest" description="Disordered" evidence="8">
    <location>
        <begin position="538"/>
        <end position="580"/>
    </location>
</feature>
<feature type="compositionally biased region" description="Low complexity" evidence="8">
    <location>
        <begin position="254"/>
        <end position="271"/>
    </location>
</feature>
<evidence type="ECO:0000259" key="9">
    <source>
        <dbReference type="Pfam" id="PF04880"/>
    </source>
</evidence>
<dbReference type="STRING" id="78410.A0A0N8H861"/>
<dbReference type="GO" id="GO:0000776">
    <property type="term" value="C:kinetochore"/>
    <property type="evidence" value="ECO:0007669"/>
    <property type="project" value="TreeGrafter"/>
</dbReference>
<feature type="domain" description="NUDE" evidence="9">
    <location>
        <begin position="131"/>
        <end position="294"/>
    </location>
</feature>
<keyword evidence="3" id="KW-0963">Cytoplasm</keyword>
<dbReference type="Gene3D" id="6.10.250.1080">
    <property type="match status" value="1"/>
</dbReference>
<evidence type="ECO:0000256" key="1">
    <source>
        <dbReference type="ARBA" id="ARBA00004245"/>
    </source>
</evidence>
<organism evidence="10 11">
    <name type="scientific">Neonectria ditissima</name>
    <dbReference type="NCBI Taxonomy" id="78410"/>
    <lineage>
        <taxon>Eukaryota</taxon>
        <taxon>Fungi</taxon>
        <taxon>Dikarya</taxon>
        <taxon>Ascomycota</taxon>
        <taxon>Pezizomycotina</taxon>
        <taxon>Sordariomycetes</taxon>
        <taxon>Hypocreomycetidae</taxon>
        <taxon>Hypocreales</taxon>
        <taxon>Nectriaceae</taxon>
        <taxon>Neonectria</taxon>
    </lineage>
</organism>
<feature type="compositionally biased region" description="Polar residues" evidence="8">
    <location>
        <begin position="219"/>
        <end position="228"/>
    </location>
</feature>
<keyword evidence="6" id="KW-0206">Cytoskeleton</keyword>
<feature type="compositionally biased region" description="Low complexity" evidence="8">
    <location>
        <begin position="454"/>
        <end position="471"/>
    </location>
</feature>
<evidence type="ECO:0000256" key="4">
    <source>
        <dbReference type="ARBA" id="ARBA00022701"/>
    </source>
</evidence>
<dbReference type="GO" id="GO:0005871">
    <property type="term" value="C:kinesin complex"/>
    <property type="evidence" value="ECO:0007669"/>
    <property type="project" value="TreeGrafter"/>
</dbReference>
<dbReference type="Proteomes" id="UP000050424">
    <property type="component" value="Unassembled WGS sequence"/>
</dbReference>
<comment type="subcellular location">
    <subcellularLocation>
        <location evidence="1">Cytoplasm</location>
        <location evidence="1">Cytoskeleton</location>
    </subcellularLocation>
</comment>
<feature type="region of interest" description="Disordered" evidence="8">
    <location>
        <begin position="189"/>
        <end position="336"/>
    </location>
</feature>
<dbReference type="InterPro" id="IPR033494">
    <property type="entry name" value="NUDE"/>
</dbReference>
<feature type="region of interest" description="Disordered" evidence="8">
    <location>
        <begin position="357"/>
        <end position="505"/>
    </location>
</feature>
<keyword evidence="11" id="KW-1185">Reference proteome</keyword>
<proteinExistence type="inferred from homology"/>
<evidence type="ECO:0000256" key="7">
    <source>
        <dbReference type="SAM" id="Coils"/>
    </source>
</evidence>
<dbReference type="GO" id="GO:0007020">
    <property type="term" value="P:microtubule nucleation"/>
    <property type="evidence" value="ECO:0007669"/>
    <property type="project" value="TreeGrafter"/>
</dbReference>
<dbReference type="InterPro" id="IPR006964">
    <property type="entry name" value="NUDE_dom"/>
</dbReference>
<accession>A0A0N8H861</accession>
<evidence type="ECO:0000256" key="3">
    <source>
        <dbReference type="ARBA" id="ARBA00022490"/>
    </source>
</evidence>
<gene>
    <name evidence="10" type="ORF">AK830_g2883</name>
</gene>
<dbReference type="PANTHER" id="PTHR10921:SF1">
    <property type="entry name" value="NUCLEAR DISTRIBUTION PROTEIN NUDE HOMOLOG"/>
    <property type="match status" value="1"/>
</dbReference>
<protein>
    <submittedName>
        <fullName evidence="10">Nuclear distribution protein nudE 1</fullName>
    </submittedName>
</protein>
<dbReference type="AlphaFoldDB" id="A0A0N8H861"/>
<keyword evidence="4" id="KW-0493">Microtubule</keyword>
<evidence type="ECO:0000256" key="8">
    <source>
        <dbReference type="SAM" id="MobiDB-lite"/>
    </source>
</evidence>
<dbReference type="GO" id="GO:0047496">
    <property type="term" value="P:vesicle transport along microtubule"/>
    <property type="evidence" value="ECO:0007669"/>
    <property type="project" value="TreeGrafter"/>
</dbReference>
<dbReference type="GO" id="GO:0005874">
    <property type="term" value="C:microtubule"/>
    <property type="evidence" value="ECO:0007669"/>
    <property type="project" value="UniProtKB-KW"/>
</dbReference>
<dbReference type="OrthoDB" id="5877028at2759"/>
<evidence type="ECO:0000313" key="11">
    <source>
        <dbReference type="Proteomes" id="UP000050424"/>
    </source>
</evidence>
<dbReference type="GO" id="GO:0051642">
    <property type="term" value="P:centrosome localization"/>
    <property type="evidence" value="ECO:0007669"/>
    <property type="project" value="TreeGrafter"/>
</dbReference>
<dbReference type="PANTHER" id="PTHR10921">
    <property type="entry name" value="NUCLEAR DISTRIBUTION PROTEIN NUDE HOMOLOG 1"/>
    <property type="match status" value="1"/>
</dbReference>
<name>A0A0N8H861_9HYPO</name>
<feature type="compositionally biased region" description="Low complexity" evidence="8">
    <location>
        <begin position="396"/>
        <end position="409"/>
    </location>
</feature>
<keyword evidence="5 7" id="KW-0175">Coiled coil</keyword>
<sequence>MAELPSSPPSEGTNAEDAVTWYKAQYEQLEMELAEFRDSSRELEQELEKDIERAEKQERILQEKAETLGFEVEEWKRKHKESKTESSAAQHQLEKEITTLRDSNRTMQLKLRDIEVANDDFERQARNTTSSLEDMESKYNQAIERAVMMEEEIKMGEQEREQLRIESQRLRDELGDLKIEAELLQDKLKKQESRHLSAISTDLSMMGSPTFDKNLDGSPGSTASSPLITTPPEAKSPLPSDSLSDLRDPPSPPMSDASAPLPKVASTRTPAPTRPRKTRLPSADNSVTPKPRAKPSTGPPTRAPGSRISTGGTTIRTPANRAIGPRSASHKLPASNSLAHIRTLTAQMQRLEARVHSVRSKLPGPTHTPPRSSPRTSFAHPAIPSTVTIRSRKRNVGSTVGSTASSVAGDDTTPTNLQASAAAKGSHVPRLSTSGVSRLSFGPLPNRGPDSEISRPSSRASVSSYARPPSRTDMIPRPASRTSLSGARTPMGRPRSSLGGSLHGHSASISQIDLMEEDEGEFRTPSRRGTYSRLELEATAGSAIPMPASRRQSGGRRTSNGPTRASISGQRKLSDLGETF</sequence>
<evidence type="ECO:0000256" key="6">
    <source>
        <dbReference type="ARBA" id="ARBA00023212"/>
    </source>
</evidence>
<feature type="compositionally biased region" description="Polar residues" evidence="8">
    <location>
        <begin position="550"/>
        <end position="571"/>
    </location>
</feature>
<dbReference type="EMBL" id="LKCW01000029">
    <property type="protein sequence ID" value="KPM43676.1"/>
    <property type="molecule type" value="Genomic_DNA"/>
</dbReference>
<comment type="caution">
    <text evidence="10">The sequence shown here is derived from an EMBL/GenBank/DDBJ whole genome shotgun (WGS) entry which is preliminary data.</text>
</comment>
<dbReference type="GO" id="GO:0007059">
    <property type="term" value="P:chromosome segregation"/>
    <property type="evidence" value="ECO:0007669"/>
    <property type="project" value="TreeGrafter"/>
</dbReference>
<feature type="compositionally biased region" description="Low complexity" evidence="8">
    <location>
        <begin position="496"/>
        <end position="505"/>
    </location>
</feature>